<dbReference type="Proteomes" id="UP000262371">
    <property type="component" value="Unassembled WGS sequence"/>
</dbReference>
<gene>
    <name evidence="2" type="ORF">DY926_14360</name>
</gene>
<dbReference type="EMBL" id="QUWV01000149">
    <property type="protein sequence ID" value="RFD18842.1"/>
    <property type="molecule type" value="Genomic_DNA"/>
</dbReference>
<comment type="caution">
    <text evidence="2">The sequence shown here is derived from an EMBL/GenBank/DDBJ whole genome shotgun (WGS) entry which is preliminary data.</text>
</comment>
<keyword evidence="1" id="KW-1133">Transmembrane helix</keyword>
<sequence length="151" mass="17522">MLTLSDDFRNFLISSESISESELHLSTRIVEDLGLDGYDAQCLLENYIDTFPIDVGDFDYYRYFRDETPSLFIFLIIPMLLFMLFRFLIWQCLLGKPAPKRKDVVMTLAMLQQAIDDGVWNCARLESLAGTQVYPPPPKKPGWFARLRNRA</sequence>
<keyword evidence="1" id="KW-0812">Transmembrane</keyword>
<reference evidence="2 3" key="1">
    <citation type="submission" date="2018-08" db="EMBL/GenBank/DDBJ databases">
        <title>Komagataeibacter sp. AV 382.</title>
        <authorList>
            <person name="Skraban J."/>
            <person name="Trcek J."/>
        </authorList>
    </citation>
    <scope>NUCLEOTIDE SEQUENCE [LARGE SCALE GENOMIC DNA]</scope>
    <source>
        <strain evidence="2 3">AV 382</strain>
    </source>
</reference>
<name>A0A371YX74_9PROT</name>
<dbReference type="Pfam" id="PF07377">
    <property type="entry name" value="DUF1493"/>
    <property type="match status" value="1"/>
</dbReference>
<protein>
    <submittedName>
        <fullName evidence="2">DUF1493 family protein</fullName>
    </submittedName>
</protein>
<keyword evidence="1" id="KW-0472">Membrane</keyword>
<evidence type="ECO:0000313" key="3">
    <source>
        <dbReference type="Proteomes" id="UP000262371"/>
    </source>
</evidence>
<organism evidence="2 3">
    <name type="scientific">Komagataeibacter melaceti</name>
    <dbReference type="NCBI Taxonomy" id="2766577"/>
    <lineage>
        <taxon>Bacteria</taxon>
        <taxon>Pseudomonadati</taxon>
        <taxon>Pseudomonadota</taxon>
        <taxon>Alphaproteobacteria</taxon>
        <taxon>Acetobacterales</taxon>
        <taxon>Acetobacteraceae</taxon>
        <taxon>Komagataeibacter</taxon>
    </lineage>
</organism>
<feature type="transmembrane region" description="Helical" evidence="1">
    <location>
        <begin position="71"/>
        <end position="93"/>
    </location>
</feature>
<dbReference type="InterPro" id="IPR010862">
    <property type="entry name" value="DUF1493"/>
</dbReference>
<dbReference type="AlphaFoldDB" id="A0A371YX74"/>
<accession>A0A371YX74</accession>
<dbReference type="OrthoDB" id="7223264at2"/>
<evidence type="ECO:0000256" key="1">
    <source>
        <dbReference type="SAM" id="Phobius"/>
    </source>
</evidence>
<proteinExistence type="predicted"/>
<keyword evidence="3" id="KW-1185">Reference proteome</keyword>
<dbReference type="RefSeq" id="WP_116703989.1">
    <property type="nucleotide sequence ID" value="NZ_QUWV01000149.1"/>
</dbReference>
<evidence type="ECO:0000313" key="2">
    <source>
        <dbReference type="EMBL" id="RFD18842.1"/>
    </source>
</evidence>